<gene>
    <name evidence="6" type="ORF">METH_07790</name>
</gene>
<evidence type="ECO:0000256" key="1">
    <source>
        <dbReference type="ARBA" id="ARBA00004141"/>
    </source>
</evidence>
<dbReference type="RefSeq" id="WP_024089830.1">
    <property type="nucleotide sequence ID" value="NC_023135.1"/>
</dbReference>
<feature type="transmembrane region" description="Helical" evidence="5">
    <location>
        <begin position="123"/>
        <end position="141"/>
    </location>
</feature>
<accession>V9VUQ4</accession>
<feature type="transmembrane region" description="Helical" evidence="5">
    <location>
        <begin position="228"/>
        <end position="249"/>
    </location>
</feature>
<dbReference type="KEGG" id="lmd:METH_07790"/>
<feature type="transmembrane region" description="Helical" evidence="5">
    <location>
        <begin position="97"/>
        <end position="117"/>
    </location>
</feature>
<sequence>MTDPAMTAALWPEPALLMQMAGLLLVIGAFAGMLAGLLGVGGGIVLVPAFFYAFQTLGYGGDQLMQMCLATSLATIIVTSVRSVLSHNKKGAVDWQILRGWGIGIALGAIAGVLAASSLRSSVLQGVFGGLALVIGCYLGLGRANWRLAEAMPKGVKRLALSPAVGFLSVLMGIGGGSFGVPLMTLHGVPVHRAVATAAGFGVIIAVPSVAGFLLLDLDPAVRPPFTIGAVNLVAFFIVIAMTLITAPWGVKLAHAMDPKPLKRVFGAFLVLVALNMLRKAFGH</sequence>
<dbReference type="PATRIC" id="fig|999552.6.peg.1568"/>
<keyword evidence="3 5" id="KW-1133">Transmembrane helix</keyword>
<evidence type="ECO:0000313" key="7">
    <source>
        <dbReference type="Proteomes" id="UP000018780"/>
    </source>
</evidence>
<dbReference type="EMBL" id="CP006773">
    <property type="protein sequence ID" value="AHD00612.1"/>
    <property type="molecule type" value="Genomic_DNA"/>
</dbReference>
<dbReference type="Proteomes" id="UP000018780">
    <property type="component" value="Chromosome"/>
</dbReference>
<keyword evidence="4 5" id="KW-0472">Membrane</keyword>
<feature type="transmembrane region" description="Helical" evidence="5">
    <location>
        <begin position="21"/>
        <end position="52"/>
    </location>
</feature>
<reference evidence="6 7" key="1">
    <citation type="submission" date="2013-09" db="EMBL/GenBank/DDBJ databases">
        <authorList>
            <consortium name="DOE Joint Genome Institute"/>
            <person name="Klenk H.-P."/>
            <person name="Huntemann M."/>
            <person name="Han J."/>
            <person name="Chen A."/>
            <person name="Kyrpides N."/>
            <person name="Mavromatis K."/>
            <person name="Markowitz V."/>
            <person name="Palaniappan K."/>
            <person name="Ivanova N."/>
            <person name="Schaumberg A."/>
            <person name="Pati A."/>
            <person name="Liolios K."/>
            <person name="Nordberg H.P."/>
            <person name="Cantor M.N."/>
            <person name="Hua S.X."/>
            <person name="Woyke T."/>
        </authorList>
    </citation>
    <scope>NUCLEOTIDE SEQUENCE [LARGE SCALE GENOMIC DNA]</scope>
    <source>
        <strain evidence="6 7">DSM 14336</strain>
    </source>
</reference>
<dbReference type="Pfam" id="PF01925">
    <property type="entry name" value="TauE"/>
    <property type="match status" value="1"/>
</dbReference>
<proteinExistence type="inferred from homology"/>
<dbReference type="HOGENOM" id="CLU_045498_6_0_5"/>
<evidence type="ECO:0000313" key="6">
    <source>
        <dbReference type="EMBL" id="AHD00612.1"/>
    </source>
</evidence>
<dbReference type="PANTHER" id="PTHR43483">
    <property type="entry name" value="MEMBRANE TRANSPORTER PROTEIN HI_0806-RELATED"/>
    <property type="match status" value="1"/>
</dbReference>
<feature type="transmembrane region" description="Helical" evidence="5">
    <location>
        <begin position="64"/>
        <end position="85"/>
    </location>
</feature>
<dbReference type="PANTHER" id="PTHR43483:SF3">
    <property type="entry name" value="MEMBRANE TRANSPORTER PROTEIN HI_0806-RELATED"/>
    <property type="match status" value="1"/>
</dbReference>
<keyword evidence="7" id="KW-1185">Reference proteome</keyword>
<feature type="transmembrane region" description="Helical" evidence="5">
    <location>
        <begin position="195"/>
        <end position="216"/>
    </location>
</feature>
<feature type="transmembrane region" description="Helical" evidence="5">
    <location>
        <begin position="161"/>
        <end position="183"/>
    </location>
</feature>
<dbReference type="AlphaFoldDB" id="V9VUQ4"/>
<dbReference type="InterPro" id="IPR002781">
    <property type="entry name" value="TM_pro_TauE-like"/>
</dbReference>
<protein>
    <recommendedName>
        <fullName evidence="5">Probable membrane transporter protein</fullName>
    </recommendedName>
</protein>
<organism evidence="6 7">
    <name type="scientific">Leisingera methylohalidivorans DSM 14336</name>
    <dbReference type="NCBI Taxonomy" id="999552"/>
    <lineage>
        <taxon>Bacteria</taxon>
        <taxon>Pseudomonadati</taxon>
        <taxon>Pseudomonadota</taxon>
        <taxon>Alphaproteobacteria</taxon>
        <taxon>Rhodobacterales</taxon>
        <taxon>Roseobacteraceae</taxon>
        <taxon>Leisingera</taxon>
    </lineage>
</organism>
<feature type="transmembrane region" description="Helical" evidence="5">
    <location>
        <begin position="261"/>
        <end position="278"/>
    </location>
</feature>
<comment type="subcellular location">
    <subcellularLocation>
        <location evidence="5">Cell membrane</location>
        <topology evidence="5">Multi-pass membrane protein</topology>
    </subcellularLocation>
    <subcellularLocation>
        <location evidence="1">Membrane</location>
        <topology evidence="1">Multi-pass membrane protein</topology>
    </subcellularLocation>
</comment>
<dbReference type="OrthoDB" id="457670at2"/>
<dbReference type="GO" id="GO:0005886">
    <property type="term" value="C:plasma membrane"/>
    <property type="evidence" value="ECO:0007669"/>
    <property type="project" value="UniProtKB-SubCell"/>
</dbReference>
<comment type="similarity">
    <text evidence="5">Belongs to the 4-toluene sulfonate uptake permease (TSUP) (TC 2.A.102) family.</text>
</comment>
<evidence type="ECO:0000256" key="3">
    <source>
        <dbReference type="ARBA" id="ARBA00022989"/>
    </source>
</evidence>
<evidence type="ECO:0000256" key="2">
    <source>
        <dbReference type="ARBA" id="ARBA00022692"/>
    </source>
</evidence>
<name>V9VUQ4_9RHOB</name>
<keyword evidence="5" id="KW-1003">Cell membrane</keyword>
<keyword evidence="2 5" id="KW-0812">Transmembrane</keyword>
<evidence type="ECO:0000256" key="5">
    <source>
        <dbReference type="RuleBase" id="RU363041"/>
    </source>
</evidence>
<dbReference type="STRING" id="999552.METH_07790"/>
<evidence type="ECO:0000256" key="4">
    <source>
        <dbReference type="ARBA" id="ARBA00023136"/>
    </source>
</evidence>